<sequence length="163" mass="18917">MIFTFPEQEIYKCVNDYLPKFSLASLDGGIIDSEILKGKPTVINLWFTNCAPCIVEIPVLNEIKREYSSEVNFVAITFQEPHVVKSFLKSIKFDFFHLVNSKAYLETFGFFGYPKTIILDQDLKVMKIEKGFATYQNTKVENEIEFKRRISSHLNELLLTSRN</sequence>
<dbReference type="EMBL" id="JBEXAE010000004">
    <property type="protein sequence ID" value="MET6990972.1"/>
    <property type="molecule type" value="Genomic_DNA"/>
</dbReference>
<evidence type="ECO:0000259" key="1">
    <source>
        <dbReference type="PROSITE" id="PS51352"/>
    </source>
</evidence>
<organism evidence="2 3">
    <name type="scientific">Sediminicola arcticus</name>
    <dbReference type="NCBI Taxonomy" id="1574308"/>
    <lineage>
        <taxon>Bacteria</taxon>
        <taxon>Pseudomonadati</taxon>
        <taxon>Bacteroidota</taxon>
        <taxon>Flavobacteriia</taxon>
        <taxon>Flavobacteriales</taxon>
        <taxon>Flavobacteriaceae</taxon>
        <taxon>Sediminicola</taxon>
    </lineage>
</organism>
<dbReference type="PROSITE" id="PS51352">
    <property type="entry name" value="THIOREDOXIN_2"/>
    <property type="match status" value="1"/>
</dbReference>
<feature type="domain" description="Thioredoxin" evidence="1">
    <location>
        <begin position="12"/>
        <end position="155"/>
    </location>
</feature>
<evidence type="ECO:0000313" key="2">
    <source>
        <dbReference type="EMBL" id="MET6990972.1"/>
    </source>
</evidence>
<dbReference type="InterPro" id="IPR050553">
    <property type="entry name" value="Thioredoxin_ResA/DsbE_sf"/>
</dbReference>
<dbReference type="SUPFAM" id="SSF52833">
    <property type="entry name" value="Thioredoxin-like"/>
    <property type="match status" value="1"/>
</dbReference>
<name>A0ABV2SUX3_9FLAO</name>
<gene>
    <name evidence="2" type="ORF">ABXZ36_09970</name>
</gene>
<dbReference type="Gene3D" id="3.40.30.10">
    <property type="entry name" value="Glutaredoxin"/>
    <property type="match status" value="1"/>
</dbReference>
<keyword evidence="3" id="KW-1185">Reference proteome</keyword>
<dbReference type="Proteomes" id="UP001549799">
    <property type="component" value="Unassembled WGS sequence"/>
</dbReference>
<dbReference type="InterPro" id="IPR013740">
    <property type="entry name" value="Redoxin"/>
</dbReference>
<dbReference type="CDD" id="cd02966">
    <property type="entry name" value="TlpA_like_family"/>
    <property type="match status" value="1"/>
</dbReference>
<dbReference type="PANTHER" id="PTHR42852">
    <property type="entry name" value="THIOL:DISULFIDE INTERCHANGE PROTEIN DSBE"/>
    <property type="match status" value="1"/>
</dbReference>
<dbReference type="InterPro" id="IPR036249">
    <property type="entry name" value="Thioredoxin-like_sf"/>
</dbReference>
<reference evidence="2 3" key="1">
    <citation type="submission" date="2024-07" db="EMBL/GenBank/DDBJ databases">
        <title>The genome sequence of type strain Sediminicola arcticus GDMCC 1.2805.</title>
        <authorList>
            <person name="Liu Y."/>
        </authorList>
    </citation>
    <scope>NUCLEOTIDE SEQUENCE [LARGE SCALE GENOMIC DNA]</scope>
    <source>
        <strain evidence="2 3">GDMCC 1.2805</strain>
    </source>
</reference>
<dbReference type="InterPro" id="IPR013766">
    <property type="entry name" value="Thioredoxin_domain"/>
</dbReference>
<dbReference type="PANTHER" id="PTHR42852:SF18">
    <property type="entry name" value="CHROMOSOME UNDETERMINED SCAFFOLD_47, WHOLE GENOME SHOTGUN SEQUENCE"/>
    <property type="match status" value="1"/>
</dbReference>
<dbReference type="RefSeq" id="WP_354615371.1">
    <property type="nucleotide sequence ID" value="NZ_JBEXAE010000004.1"/>
</dbReference>
<protein>
    <submittedName>
        <fullName evidence="2">TlpA disulfide reductase family protein</fullName>
    </submittedName>
</protein>
<accession>A0ABV2SUX3</accession>
<comment type="caution">
    <text evidence="2">The sequence shown here is derived from an EMBL/GenBank/DDBJ whole genome shotgun (WGS) entry which is preliminary data.</text>
</comment>
<evidence type="ECO:0000313" key="3">
    <source>
        <dbReference type="Proteomes" id="UP001549799"/>
    </source>
</evidence>
<dbReference type="Pfam" id="PF08534">
    <property type="entry name" value="Redoxin"/>
    <property type="match status" value="1"/>
</dbReference>
<proteinExistence type="predicted"/>